<comment type="similarity">
    <text evidence="2">Belongs to the UPF0174 family.</text>
</comment>
<gene>
    <name evidence="4" type="ORF">ACFPIE_06885</name>
</gene>
<keyword evidence="5" id="KW-1185">Reference proteome</keyword>
<dbReference type="EMBL" id="JBHSLF010000014">
    <property type="protein sequence ID" value="MFC5343633.1"/>
    <property type="molecule type" value="Genomic_DNA"/>
</dbReference>
<evidence type="ECO:0000259" key="3">
    <source>
        <dbReference type="Pfam" id="PF03981"/>
    </source>
</evidence>
<name>A0ABW0FRN6_9CAUL</name>
<dbReference type="Proteomes" id="UP001596152">
    <property type="component" value="Unassembled WGS sequence"/>
</dbReference>
<evidence type="ECO:0000256" key="2">
    <source>
        <dbReference type="ARBA" id="ARBA00006436"/>
    </source>
</evidence>
<accession>A0ABW0FRN6</accession>
<dbReference type="RefSeq" id="WP_374035966.1">
    <property type="nucleotide sequence ID" value="NZ_CP169082.1"/>
</dbReference>
<dbReference type="PANTHER" id="PTHR12184:SF1">
    <property type="entry name" value="UBIQUINOL-CYTOCHROME-C REDUCTASE COMPLEX ASSEMBLY FACTOR 1"/>
    <property type="match status" value="1"/>
</dbReference>
<protein>
    <submittedName>
        <fullName evidence="4">Ubiquinol-cytochrome C chaperone family protein</fullName>
    </submittedName>
</protein>
<proteinExistence type="inferred from homology"/>
<dbReference type="InterPro" id="IPR007129">
    <property type="entry name" value="Ubiqinol_cyt_c_chaperone_CPB3"/>
</dbReference>
<evidence type="ECO:0000256" key="1">
    <source>
        <dbReference type="ARBA" id="ARBA00006407"/>
    </source>
</evidence>
<feature type="domain" description="Ubiquinol-cytochrome c chaperone" evidence="3">
    <location>
        <begin position="34"/>
        <end position="171"/>
    </location>
</feature>
<organism evidence="4 5">
    <name type="scientific">Brevundimonas staleyi</name>
    <dbReference type="NCBI Taxonomy" id="74326"/>
    <lineage>
        <taxon>Bacteria</taxon>
        <taxon>Pseudomonadati</taxon>
        <taxon>Pseudomonadota</taxon>
        <taxon>Alphaproteobacteria</taxon>
        <taxon>Caulobacterales</taxon>
        <taxon>Caulobacteraceae</taxon>
        <taxon>Brevundimonas</taxon>
    </lineage>
</organism>
<comment type="caution">
    <text evidence="4">The sequence shown here is derived from an EMBL/GenBank/DDBJ whole genome shotgun (WGS) entry which is preliminary data.</text>
</comment>
<dbReference type="PANTHER" id="PTHR12184">
    <property type="entry name" value="UBIQUINOL-CYTOCHROME C REDUCTASE COMPLEX ASSEMBLY FACTOR 1 FAMILY MEMBER"/>
    <property type="match status" value="1"/>
</dbReference>
<evidence type="ECO:0000313" key="5">
    <source>
        <dbReference type="Proteomes" id="UP001596152"/>
    </source>
</evidence>
<evidence type="ECO:0000313" key="4">
    <source>
        <dbReference type="EMBL" id="MFC5343633.1"/>
    </source>
</evidence>
<comment type="similarity">
    <text evidence="1">Belongs to the CBP3 family.</text>
</comment>
<reference evidence="5" key="1">
    <citation type="journal article" date="2019" name="Int. J. Syst. Evol. Microbiol.">
        <title>The Global Catalogue of Microorganisms (GCM) 10K type strain sequencing project: providing services to taxonomists for standard genome sequencing and annotation.</title>
        <authorList>
            <consortium name="The Broad Institute Genomics Platform"/>
            <consortium name="The Broad Institute Genome Sequencing Center for Infectious Disease"/>
            <person name="Wu L."/>
            <person name="Ma J."/>
        </authorList>
    </citation>
    <scope>NUCLEOTIDE SEQUENCE [LARGE SCALE GENOMIC DNA]</scope>
    <source>
        <strain evidence="5">JCM 12125</strain>
    </source>
</reference>
<dbReference type="Pfam" id="PF03981">
    <property type="entry name" value="Ubiq_cyt_C_chap"/>
    <property type="match status" value="1"/>
</dbReference>
<sequence length="179" mass="19533">MLKNLFRTRSAERMGLPLYSAAVEQARDPGFYTALGVTDEIDARFELYTLHVLLLILRLRDEAGYDAEKGSEAAQNLFDTYVSALDNTLRELGVNDVTMAKKMRKLGESLYGRMTTYEAPLRAGDAAELAEGLARNVYATEDAARGQGLAAYGLAAREGLASQPIDAVLTAPVWPEVKA</sequence>
<dbReference type="InterPro" id="IPR021150">
    <property type="entry name" value="Ubiq_cyt_c_chap"/>
</dbReference>